<sequence>MPGWRRASRPRRIGTLLRLTVVAAWRQDPFAKAAQSAFWLTLSLPPLLLGLLGCVGYLGDWVGAPLVEELRDEILTFANAVFTHQVVVDIIRPTVADTLSHGKAEVASLGFVLSLWAGSSAMSCYVDAITAAYGQKSVRHEVWQRLFALLLNLAGLIVAVVTLPLLALGPDVLPRLVPVAHRQGVEDIVGASYYPVVGLLLILALTTLYKLAPPHKLPWHRGLPGAVTAMASFLVASIGLRAYIGWIGSTGYTYGALATPIAFLLFAFFAGLATVLGAHLNATVQRLWPAKTVRWSRRLLRRARGL</sequence>
<keyword evidence="8" id="KW-1185">Reference proteome</keyword>
<evidence type="ECO:0000256" key="3">
    <source>
        <dbReference type="ARBA" id="ARBA00022692"/>
    </source>
</evidence>
<gene>
    <name evidence="7" type="ORF">Aru02nite_70870</name>
</gene>
<feature type="transmembrane region" description="Helical" evidence="6">
    <location>
        <begin position="256"/>
        <end position="278"/>
    </location>
</feature>
<evidence type="ECO:0000256" key="4">
    <source>
        <dbReference type="ARBA" id="ARBA00022989"/>
    </source>
</evidence>
<organism evidence="7 8">
    <name type="scientific">Actinocatenispora rupis</name>
    <dbReference type="NCBI Taxonomy" id="519421"/>
    <lineage>
        <taxon>Bacteria</taxon>
        <taxon>Bacillati</taxon>
        <taxon>Actinomycetota</taxon>
        <taxon>Actinomycetes</taxon>
        <taxon>Micromonosporales</taxon>
        <taxon>Micromonosporaceae</taxon>
        <taxon>Actinocatenispora</taxon>
    </lineage>
</organism>
<comment type="subcellular location">
    <subcellularLocation>
        <location evidence="1">Cell membrane</location>
        <topology evidence="1">Multi-pass membrane protein</topology>
    </subcellularLocation>
</comment>
<dbReference type="RefSeq" id="WP_239077158.1">
    <property type="nucleotide sequence ID" value="NZ_BOMB01000054.1"/>
</dbReference>
<evidence type="ECO:0000256" key="5">
    <source>
        <dbReference type="ARBA" id="ARBA00023136"/>
    </source>
</evidence>
<feature type="transmembrane region" description="Helical" evidence="6">
    <location>
        <begin position="111"/>
        <end position="134"/>
    </location>
</feature>
<dbReference type="InterPro" id="IPR017039">
    <property type="entry name" value="Virul_fac_BrkB"/>
</dbReference>
<keyword evidence="3 6" id="KW-0812">Transmembrane</keyword>
<feature type="transmembrane region" description="Helical" evidence="6">
    <location>
        <begin position="146"/>
        <end position="168"/>
    </location>
</feature>
<accession>A0A8J3JHY4</accession>
<dbReference type="PANTHER" id="PTHR30213">
    <property type="entry name" value="INNER MEMBRANE PROTEIN YHJD"/>
    <property type="match status" value="1"/>
</dbReference>
<feature type="transmembrane region" description="Helical" evidence="6">
    <location>
        <begin position="188"/>
        <end position="211"/>
    </location>
</feature>
<dbReference type="GO" id="GO:0005886">
    <property type="term" value="C:plasma membrane"/>
    <property type="evidence" value="ECO:0007669"/>
    <property type="project" value="UniProtKB-SubCell"/>
</dbReference>
<dbReference type="PANTHER" id="PTHR30213:SF0">
    <property type="entry name" value="UPF0761 MEMBRANE PROTEIN YIHY"/>
    <property type="match status" value="1"/>
</dbReference>
<dbReference type="Pfam" id="PF03631">
    <property type="entry name" value="Virul_fac_BrkB"/>
    <property type="match status" value="1"/>
</dbReference>
<feature type="transmembrane region" description="Helical" evidence="6">
    <location>
        <begin position="43"/>
        <end position="62"/>
    </location>
</feature>
<dbReference type="EMBL" id="BOMB01000054">
    <property type="protein sequence ID" value="GID16198.1"/>
    <property type="molecule type" value="Genomic_DNA"/>
</dbReference>
<dbReference type="Proteomes" id="UP000612808">
    <property type="component" value="Unassembled WGS sequence"/>
</dbReference>
<reference evidence="7" key="1">
    <citation type="submission" date="2021-01" db="EMBL/GenBank/DDBJ databases">
        <title>Whole genome shotgun sequence of Actinocatenispora rupis NBRC 107355.</title>
        <authorList>
            <person name="Komaki H."/>
            <person name="Tamura T."/>
        </authorList>
    </citation>
    <scope>NUCLEOTIDE SEQUENCE</scope>
    <source>
        <strain evidence="7">NBRC 107355</strain>
    </source>
</reference>
<keyword evidence="2" id="KW-1003">Cell membrane</keyword>
<name>A0A8J3JHY4_9ACTN</name>
<dbReference type="PIRSF" id="PIRSF035875">
    <property type="entry name" value="RNase_BN"/>
    <property type="match status" value="1"/>
</dbReference>
<evidence type="ECO:0008006" key="9">
    <source>
        <dbReference type="Google" id="ProtNLM"/>
    </source>
</evidence>
<evidence type="ECO:0000256" key="1">
    <source>
        <dbReference type="ARBA" id="ARBA00004651"/>
    </source>
</evidence>
<evidence type="ECO:0000256" key="2">
    <source>
        <dbReference type="ARBA" id="ARBA00022475"/>
    </source>
</evidence>
<comment type="caution">
    <text evidence="7">The sequence shown here is derived from an EMBL/GenBank/DDBJ whole genome shotgun (WGS) entry which is preliminary data.</text>
</comment>
<dbReference type="AlphaFoldDB" id="A0A8J3JHY4"/>
<feature type="transmembrane region" description="Helical" evidence="6">
    <location>
        <begin position="223"/>
        <end position="244"/>
    </location>
</feature>
<keyword evidence="4 6" id="KW-1133">Transmembrane helix</keyword>
<evidence type="ECO:0000256" key="6">
    <source>
        <dbReference type="SAM" id="Phobius"/>
    </source>
</evidence>
<evidence type="ECO:0000313" key="7">
    <source>
        <dbReference type="EMBL" id="GID16198.1"/>
    </source>
</evidence>
<evidence type="ECO:0000313" key="8">
    <source>
        <dbReference type="Proteomes" id="UP000612808"/>
    </source>
</evidence>
<protein>
    <recommendedName>
        <fullName evidence="9">YihY family inner membrane protein</fullName>
    </recommendedName>
</protein>
<keyword evidence="5 6" id="KW-0472">Membrane</keyword>
<proteinExistence type="predicted"/>